<comment type="similarity">
    <text evidence="1">Belongs to the DNA polymerase type-Y family.</text>
</comment>
<organism evidence="3 4">
    <name type="scientific">Thiocapsa marina 5811</name>
    <dbReference type="NCBI Taxonomy" id="768671"/>
    <lineage>
        <taxon>Bacteria</taxon>
        <taxon>Pseudomonadati</taxon>
        <taxon>Pseudomonadota</taxon>
        <taxon>Gammaproteobacteria</taxon>
        <taxon>Chromatiales</taxon>
        <taxon>Chromatiaceae</taxon>
        <taxon>Thiocapsa</taxon>
    </lineage>
</organism>
<dbReference type="RefSeq" id="WP_007192663.1">
    <property type="nucleotide sequence ID" value="NZ_AFWV01000005.1"/>
</dbReference>
<dbReference type="STRING" id="768671.ThimaDRAFT_1787"/>
<proteinExistence type="inferred from homology"/>
<dbReference type="AlphaFoldDB" id="F9UA35"/>
<gene>
    <name evidence="3" type="ORF">ThimaDRAFT_1787</name>
</gene>
<evidence type="ECO:0000313" key="3">
    <source>
        <dbReference type="EMBL" id="EGV18983.1"/>
    </source>
</evidence>
<dbReference type="PANTHER" id="PTHR11076">
    <property type="entry name" value="DNA REPAIR POLYMERASE UMUC / TRANSFERASE FAMILY MEMBER"/>
    <property type="match status" value="1"/>
</dbReference>
<dbReference type="GO" id="GO:0006281">
    <property type="term" value="P:DNA repair"/>
    <property type="evidence" value="ECO:0007669"/>
    <property type="project" value="InterPro"/>
</dbReference>
<dbReference type="PROSITE" id="PS50173">
    <property type="entry name" value="UMUC"/>
    <property type="match status" value="1"/>
</dbReference>
<keyword evidence="4" id="KW-1185">Reference proteome</keyword>
<keyword evidence="3" id="KW-0808">Transferase</keyword>
<dbReference type="InterPro" id="IPR043502">
    <property type="entry name" value="DNA/RNA_pol_sf"/>
</dbReference>
<dbReference type="EMBL" id="AFWV01000005">
    <property type="protein sequence ID" value="EGV18983.1"/>
    <property type="molecule type" value="Genomic_DNA"/>
</dbReference>
<reference evidence="3 4" key="1">
    <citation type="submission" date="2011-06" db="EMBL/GenBank/DDBJ databases">
        <title>The draft genome of Thiocapsa marina 5811.</title>
        <authorList>
            <consortium name="US DOE Joint Genome Institute (JGI-PGF)"/>
            <person name="Lucas S."/>
            <person name="Han J."/>
            <person name="Cheng J.-F."/>
            <person name="Goodwin L."/>
            <person name="Pitluck S."/>
            <person name="Peters L."/>
            <person name="Land M.L."/>
            <person name="Hauser L."/>
            <person name="Vogl K."/>
            <person name="Liu Z."/>
            <person name="Imhoff J."/>
            <person name="Thiel V."/>
            <person name="Frigaard N.-U."/>
            <person name="Bryant D."/>
            <person name="Woyke T.J."/>
        </authorList>
    </citation>
    <scope>NUCLEOTIDE SEQUENCE [LARGE SCALE GENOMIC DNA]</scope>
    <source>
        <strain evidence="3 4">5811</strain>
    </source>
</reference>
<dbReference type="OrthoDB" id="9808813at2"/>
<dbReference type="GO" id="GO:0009432">
    <property type="term" value="P:SOS response"/>
    <property type="evidence" value="ECO:0007669"/>
    <property type="project" value="TreeGrafter"/>
</dbReference>
<evidence type="ECO:0000259" key="2">
    <source>
        <dbReference type="PROSITE" id="PS50173"/>
    </source>
</evidence>
<dbReference type="GO" id="GO:0005829">
    <property type="term" value="C:cytosol"/>
    <property type="evidence" value="ECO:0007669"/>
    <property type="project" value="TreeGrafter"/>
</dbReference>
<dbReference type="CDD" id="cd01700">
    <property type="entry name" value="PolY_Pol_V_umuC"/>
    <property type="match status" value="1"/>
</dbReference>
<dbReference type="eggNOG" id="COG0389">
    <property type="taxonomic scope" value="Bacteria"/>
</dbReference>
<dbReference type="Pfam" id="PF00817">
    <property type="entry name" value="IMS"/>
    <property type="match status" value="1"/>
</dbReference>
<dbReference type="InterPro" id="IPR001126">
    <property type="entry name" value="UmuC"/>
</dbReference>
<dbReference type="PANTHER" id="PTHR11076:SF34">
    <property type="entry name" value="PROTEIN UMUC"/>
    <property type="match status" value="1"/>
</dbReference>
<dbReference type="SUPFAM" id="SSF56672">
    <property type="entry name" value="DNA/RNA polymerases"/>
    <property type="match status" value="1"/>
</dbReference>
<evidence type="ECO:0000313" key="4">
    <source>
        <dbReference type="Proteomes" id="UP000005459"/>
    </source>
</evidence>
<dbReference type="Proteomes" id="UP000005459">
    <property type="component" value="Unassembled WGS sequence"/>
</dbReference>
<keyword evidence="3" id="KW-0239">DNA-directed DNA polymerase</keyword>
<accession>F9UA35</accession>
<dbReference type="InterPro" id="IPR050116">
    <property type="entry name" value="DNA_polymerase-Y"/>
</dbReference>
<dbReference type="Gene3D" id="3.30.70.270">
    <property type="match status" value="1"/>
</dbReference>
<sequence length="231" mass="24741">MFALVDCNNFYASCERLFRPCLEGRPVVVLSNNDGCVVARSNEAKALGIPMGAPYFKYAEVLRRADAAVFSSNYALYGDLSRRVMQVLAGFAPRIEVYSIDECFLDLTGVREPTALGLDIARTVRRWTGIPVAVGIAPTKTLAKLANRLAKKGQGPAGPVLDWSTLPDPDAVLAAVPVEDLWGIAARSGARSARSASPMPWRCARRSRSGCAPPSAWWLSASPGSCAGKPV</sequence>
<dbReference type="GO" id="GO:0003887">
    <property type="term" value="F:DNA-directed DNA polymerase activity"/>
    <property type="evidence" value="ECO:0007669"/>
    <property type="project" value="UniProtKB-KW"/>
</dbReference>
<evidence type="ECO:0000256" key="1">
    <source>
        <dbReference type="ARBA" id="ARBA00010945"/>
    </source>
</evidence>
<feature type="domain" description="UmuC" evidence="2">
    <location>
        <begin position="2"/>
        <end position="185"/>
    </location>
</feature>
<name>F9UA35_9GAMM</name>
<dbReference type="PATRIC" id="fig|768671.3.peg.1901"/>
<dbReference type="GO" id="GO:0042276">
    <property type="term" value="P:error-prone translesion synthesis"/>
    <property type="evidence" value="ECO:0007669"/>
    <property type="project" value="TreeGrafter"/>
</dbReference>
<protein>
    <submittedName>
        <fullName evidence="3">DNA-directed DNA polymerase</fullName>
        <ecNumber evidence="3">2.7.7.7</ecNumber>
    </submittedName>
</protein>
<keyword evidence="3" id="KW-0548">Nucleotidyltransferase</keyword>
<dbReference type="Gene3D" id="3.40.1170.60">
    <property type="match status" value="1"/>
</dbReference>
<dbReference type="InterPro" id="IPR043128">
    <property type="entry name" value="Rev_trsase/Diguanyl_cyclase"/>
</dbReference>
<dbReference type="EC" id="2.7.7.7" evidence="3"/>